<evidence type="ECO:0000313" key="13">
    <source>
        <dbReference type="Proteomes" id="UP000229681"/>
    </source>
</evidence>
<keyword evidence="3" id="KW-0328">Glycosyltransferase</keyword>
<feature type="domain" description="Glycosyl transferase family 51" evidence="11">
    <location>
        <begin position="49"/>
        <end position="123"/>
    </location>
</feature>
<dbReference type="PANTHER" id="PTHR32282:SF11">
    <property type="entry name" value="PENICILLIN-BINDING PROTEIN 1B"/>
    <property type="match status" value="1"/>
</dbReference>
<gene>
    <name evidence="12" type="ORF">CUN49_17025</name>
</gene>
<comment type="caution">
    <text evidence="12">The sequence shown here is derived from an EMBL/GenBank/DDBJ whole genome shotgun (WGS) entry which is preliminary data.</text>
</comment>
<comment type="subcellular location">
    <subcellularLocation>
        <location evidence="1">Cell membrane</location>
    </subcellularLocation>
</comment>
<evidence type="ECO:0000256" key="2">
    <source>
        <dbReference type="ARBA" id="ARBA00022475"/>
    </source>
</evidence>
<evidence type="ECO:0000256" key="7">
    <source>
        <dbReference type="ARBA" id="ARBA00023136"/>
    </source>
</evidence>
<dbReference type="GO" id="GO:0005886">
    <property type="term" value="C:plasma membrane"/>
    <property type="evidence" value="ECO:0007669"/>
    <property type="project" value="UniProtKB-SubCell"/>
</dbReference>
<evidence type="ECO:0000256" key="3">
    <source>
        <dbReference type="ARBA" id="ARBA00022676"/>
    </source>
</evidence>
<dbReference type="EC" id="2.4.99.28" evidence="9"/>
<evidence type="ECO:0000313" key="12">
    <source>
        <dbReference type="EMBL" id="PJF34069.1"/>
    </source>
</evidence>
<evidence type="ECO:0000256" key="1">
    <source>
        <dbReference type="ARBA" id="ARBA00004236"/>
    </source>
</evidence>
<comment type="catalytic activity">
    <reaction evidence="10">
        <text>[GlcNAc-(1-&gt;4)-Mur2Ac(oyl-L-Ala-gamma-D-Glu-L-Lys-D-Ala-D-Ala)](n)-di-trans,octa-cis-undecaprenyl diphosphate + beta-D-GlcNAc-(1-&gt;4)-Mur2Ac(oyl-L-Ala-gamma-D-Glu-L-Lys-D-Ala-D-Ala)-di-trans,octa-cis-undecaprenyl diphosphate = [GlcNAc-(1-&gt;4)-Mur2Ac(oyl-L-Ala-gamma-D-Glu-L-Lys-D-Ala-D-Ala)](n+1)-di-trans,octa-cis-undecaprenyl diphosphate + di-trans,octa-cis-undecaprenyl diphosphate + H(+)</text>
        <dbReference type="Rhea" id="RHEA:23708"/>
        <dbReference type="Rhea" id="RHEA-COMP:9602"/>
        <dbReference type="Rhea" id="RHEA-COMP:9603"/>
        <dbReference type="ChEBI" id="CHEBI:15378"/>
        <dbReference type="ChEBI" id="CHEBI:58405"/>
        <dbReference type="ChEBI" id="CHEBI:60033"/>
        <dbReference type="ChEBI" id="CHEBI:78435"/>
        <dbReference type="EC" id="2.4.99.28"/>
    </reaction>
</comment>
<dbReference type="AlphaFoldDB" id="A0A2M8P957"/>
<dbReference type="GO" id="GO:0008360">
    <property type="term" value="P:regulation of cell shape"/>
    <property type="evidence" value="ECO:0007669"/>
    <property type="project" value="UniProtKB-KW"/>
</dbReference>
<reference evidence="12 13" key="1">
    <citation type="submission" date="2017-11" db="EMBL/GenBank/DDBJ databases">
        <title>Evolution of Phototrophy in the Chloroflexi Phylum Driven by Horizontal Gene Transfer.</title>
        <authorList>
            <person name="Ward L.M."/>
            <person name="Hemp J."/>
            <person name="Shih P.M."/>
            <person name="Mcglynn S.E."/>
            <person name="Fischer W."/>
        </authorList>
    </citation>
    <scope>NUCLEOTIDE SEQUENCE [LARGE SCALE GENOMIC DNA]</scope>
    <source>
        <strain evidence="12">JP3_13</strain>
    </source>
</reference>
<keyword evidence="7" id="KW-0472">Membrane</keyword>
<dbReference type="EMBL" id="PGTM01000619">
    <property type="protein sequence ID" value="PJF34069.1"/>
    <property type="molecule type" value="Genomic_DNA"/>
</dbReference>
<dbReference type="InterPro" id="IPR023346">
    <property type="entry name" value="Lysozyme-like_dom_sf"/>
</dbReference>
<dbReference type="InterPro" id="IPR036950">
    <property type="entry name" value="PBP_transglycosylase"/>
</dbReference>
<sequence length="129" mass="14070">MISTLCGGIVVVNAILSDFGEQVVGKLEAALPKQAQLFQTARILDRHGNELYQLIGEGRRTKVRLSEISPYLIKATIAVEDASFYENIGIDVSAILRAGLGYFSGNESGGGSTITQQLVRNIAFDYQYR</sequence>
<protein>
    <recommendedName>
        <fullName evidence="9">peptidoglycan glycosyltransferase</fullName>
        <ecNumber evidence="9">2.4.99.28</ecNumber>
    </recommendedName>
</protein>
<proteinExistence type="predicted"/>
<evidence type="ECO:0000256" key="8">
    <source>
        <dbReference type="ARBA" id="ARBA00023316"/>
    </source>
</evidence>
<feature type="non-terminal residue" evidence="12">
    <location>
        <position position="129"/>
    </location>
</feature>
<keyword evidence="5" id="KW-0133">Cell shape</keyword>
<dbReference type="Pfam" id="PF00912">
    <property type="entry name" value="Transgly"/>
    <property type="match status" value="1"/>
</dbReference>
<dbReference type="SUPFAM" id="SSF53955">
    <property type="entry name" value="Lysozyme-like"/>
    <property type="match status" value="1"/>
</dbReference>
<dbReference type="GO" id="GO:0008955">
    <property type="term" value="F:peptidoglycan glycosyltransferase activity"/>
    <property type="evidence" value="ECO:0007669"/>
    <property type="project" value="UniProtKB-EC"/>
</dbReference>
<evidence type="ECO:0000256" key="4">
    <source>
        <dbReference type="ARBA" id="ARBA00022679"/>
    </source>
</evidence>
<keyword evidence="4" id="KW-0808">Transferase</keyword>
<keyword evidence="2" id="KW-1003">Cell membrane</keyword>
<name>A0A2M8P957_9CHLR</name>
<organism evidence="12 13">
    <name type="scientific">Candidatus Thermofonsia Clade 1 bacterium</name>
    <dbReference type="NCBI Taxonomy" id="2364210"/>
    <lineage>
        <taxon>Bacteria</taxon>
        <taxon>Bacillati</taxon>
        <taxon>Chloroflexota</taxon>
        <taxon>Candidatus Thermofontia</taxon>
        <taxon>Candidatus Thermofonsia Clade 1</taxon>
    </lineage>
</organism>
<evidence type="ECO:0000256" key="9">
    <source>
        <dbReference type="ARBA" id="ARBA00044770"/>
    </source>
</evidence>
<dbReference type="InterPro" id="IPR050396">
    <property type="entry name" value="Glycosyltr_51/Transpeptidase"/>
</dbReference>
<dbReference type="PANTHER" id="PTHR32282">
    <property type="entry name" value="BINDING PROTEIN TRANSPEPTIDASE, PUTATIVE-RELATED"/>
    <property type="match status" value="1"/>
</dbReference>
<accession>A0A2M8P957</accession>
<dbReference type="Proteomes" id="UP000229681">
    <property type="component" value="Unassembled WGS sequence"/>
</dbReference>
<evidence type="ECO:0000259" key="11">
    <source>
        <dbReference type="Pfam" id="PF00912"/>
    </source>
</evidence>
<evidence type="ECO:0000256" key="6">
    <source>
        <dbReference type="ARBA" id="ARBA00022984"/>
    </source>
</evidence>
<dbReference type="GO" id="GO:0030288">
    <property type="term" value="C:outer membrane-bounded periplasmic space"/>
    <property type="evidence" value="ECO:0007669"/>
    <property type="project" value="TreeGrafter"/>
</dbReference>
<keyword evidence="6" id="KW-0573">Peptidoglycan synthesis</keyword>
<evidence type="ECO:0000256" key="10">
    <source>
        <dbReference type="ARBA" id="ARBA00049902"/>
    </source>
</evidence>
<dbReference type="InterPro" id="IPR001264">
    <property type="entry name" value="Glyco_trans_51"/>
</dbReference>
<keyword evidence="8" id="KW-0961">Cell wall biogenesis/degradation</keyword>
<evidence type="ECO:0000256" key="5">
    <source>
        <dbReference type="ARBA" id="ARBA00022960"/>
    </source>
</evidence>
<dbReference type="GO" id="GO:0009252">
    <property type="term" value="P:peptidoglycan biosynthetic process"/>
    <property type="evidence" value="ECO:0007669"/>
    <property type="project" value="UniProtKB-KW"/>
</dbReference>
<dbReference type="GO" id="GO:0071555">
    <property type="term" value="P:cell wall organization"/>
    <property type="evidence" value="ECO:0007669"/>
    <property type="project" value="UniProtKB-KW"/>
</dbReference>
<dbReference type="Gene3D" id="1.10.3810.10">
    <property type="entry name" value="Biosynthetic peptidoglycan transglycosylase-like"/>
    <property type="match status" value="1"/>
</dbReference>